<feature type="transmembrane region" description="Helical" evidence="8">
    <location>
        <begin position="54"/>
        <end position="73"/>
    </location>
</feature>
<feature type="transmembrane region" description="Helical" evidence="8">
    <location>
        <begin position="165"/>
        <end position="185"/>
    </location>
</feature>
<feature type="transmembrane region" description="Helical" evidence="8">
    <location>
        <begin position="78"/>
        <end position="99"/>
    </location>
</feature>
<keyword evidence="5 8" id="KW-1133">Transmembrane helix</keyword>
<dbReference type="NCBIfam" id="TIGR00711">
    <property type="entry name" value="efflux_EmrB"/>
    <property type="match status" value="1"/>
</dbReference>
<feature type="transmembrane region" description="Helical" evidence="8">
    <location>
        <begin position="403"/>
        <end position="423"/>
    </location>
</feature>
<dbReference type="InterPro" id="IPR011701">
    <property type="entry name" value="MFS"/>
</dbReference>
<feature type="transmembrane region" description="Helical" evidence="8">
    <location>
        <begin position="228"/>
        <end position="246"/>
    </location>
</feature>
<keyword evidence="11" id="KW-1185">Reference proteome</keyword>
<feature type="transmembrane region" description="Helical" evidence="8">
    <location>
        <begin position="330"/>
        <end position="349"/>
    </location>
</feature>
<comment type="caution">
    <text evidence="10">The sequence shown here is derived from an EMBL/GenBank/DDBJ whole genome shotgun (WGS) entry which is preliminary data.</text>
</comment>
<organism evidence="10 11">
    <name type="scientific">Agromyces salentinus</name>
    <dbReference type="NCBI Taxonomy" id="269421"/>
    <lineage>
        <taxon>Bacteria</taxon>
        <taxon>Bacillati</taxon>
        <taxon>Actinomycetota</taxon>
        <taxon>Actinomycetes</taxon>
        <taxon>Micrococcales</taxon>
        <taxon>Microbacteriaceae</taxon>
        <taxon>Agromyces</taxon>
    </lineage>
</organism>
<gene>
    <name evidence="10" type="ORF">GCM10009750_04510</name>
</gene>
<dbReference type="InterPro" id="IPR020846">
    <property type="entry name" value="MFS_dom"/>
</dbReference>
<evidence type="ECO:0000313" key="11">
    <source>
        <dbReference type="Proteomes" id="UP001501746"/>
    </source>
</evidence>
<dbReference type="PANTHER" id="PTHR42718">
    <property type="entry name" value="MAJOR FACILITATOR SUPERFAMILY MULTIDRUG TRANSPORTER MFSC"/>
    <property type="match status" value="1"/>
</dbReference>
<dbReference type="Proteomes" id="UP001501746">
    <property type="component" value="Unassembled WGS sequence"/>
</dbReference>
<protein>
    <submittedName>
        <fullName evidence="10">MFS transporter</fullName>
    </submittedName>
</protein>
<evidence type="ECO:0000313" key="10">
    <source>
        <dbReference type="EMBL" id="GAA1824712.1"/>
    </source>
</evidence>
<keyword evidence="3" id="KW-1003">Cell membrane</keyword>
<dbReference type="RefSeq" id="WP_344303676.1">
    <property type="nucleotide sequence ID" value="NZ_BAAANK010000001.1"/>
</dbReference>
<dbReference type="Gene3D" id="1.20.1250.20">
    <property type="entry name" value="MFS general substrate transporter like domains"/>
    <property type="match status" value="1"/>
</dbReference>
<dbReference type="InterPro" id="IPR036259">
    <property type="entry name" value="MFS_trans_sf"/>
</dbReference>
<dbReference type="InterPro" id="IPR004638">
    <property type="entry name" value="EmrB-like"/>
</dbReference>
<evidence type="ECO:0000256" key="5">
    <source>
        <dbReference type="ARBA" id="ARBA00022989"/>
    </source>
</evidence>
<keyword evidence="6 8" id="KW-0472">Membrane</keyword>
<dbReference type="PANTHER" id="PTHR42718:SF42">
    <property type="entry name" value="EXPORT PROTEIN"/>
    <property type="match status" value="1"/>
</dbReference>
<feature type="transmembrane region" description="Helical" evidence="8">
    <location>
        <begin position="429"/>
        <end position="448"/>
    </location>
</feature>
<proteinExistence type="predicted"/>
<evidence type="ECO:0000256" key="6">
    <source>
        <dbReference type="ARBA" id="ARBA00023136"/>
    </source>
</evidence>
<evidence type="ECO:0000256" key="1">
    <source>
        <dbReference type="ARBA" id="ARBA00004651"/>
    </source>
</evidence>
<evidence type="ECO:0000256" key="2">
    <source>
        <dbReference type="ARBA" id="ARBA00022448"/>
    </source>
</evidence>
<feature type="transmembrane region" description="Helical" evidence="8">
    <location>
        <begin position="12"/>
        <end position="34"/>
    </location>
</feature>
<feature type="transmembrane region" description="Helical" evidence="8">
    <location>
        <begin position="267"/>
        <end position="290"/>
    </location>
</feature>
<evidence type="ECO:0000259" key="9">
    <source>
        <dbReference type="PROSITE" id="PS50850"/>
    </source>
</evidence>
<name>A0ABN2MG78_9MICO</name>
<feature type="transmembrane region" description="Helical" evidence="8">
    <location>
        <begin position="296"/>
        <end position="318"/>
    </location>
</feature>
<sequence>MARWTTAPQRAVLVVAILASFAAFLDGSAVNVALPAISADLGGGLSSQQWVVDAYLLSLGAFILLAGSLSDVFGRKRVLMTGLIGFGLTSVACAIAPTVETLILVRGLKGVFGALLVPSSLALILDAFPADRQGRAIGNWTAFTSIATIAGPALGGVLVDSLSWRWVFGVNVLPIALAVALAHRLAEDPPRSPGARVDVVGALLGVAGLGLPVFVLIEHARFGWDSPIIIAALLVGVASFVGFVLWELRTAQPMLPMGIFRARNFTVGNVATFFVYGGLSLGTFALAVFLQQSAGYSATMAGLAMIPSSLVLIGLSAYVGRLSGRVGARLLMGAGPVIAGGGFALMLAITDDASYLTQVLPAVLVFGLGMAVTVAPLTATILGAVDSTHSGIASATNNAVSRIAGLIAVALAATLGGSATIDLDSFHRLVASSAVAMIIGGVVSAVGIRDAKRRTGFEPGSRSAVADRAVPHQLAQGPGR</sequence>
<comment type="subcellular location">
    <subcellularLocation>
        <location evidence="1">Cell membrane</location>
        <topology evidence="1">Multi-pass membrane protein</topology>
    </subcellularLocation>
</comment>
<accession>A0ABN2MG78</accession>
<feature type="region of interest" description="Disordered" evidence="7">
    <location>
        <begin position="457"/>
        <end position="480"/>
    </location>
</feature>
<reference evidence="10 11" key="1">
    <citation type="journal article" date="2019" name="Int. J. Syst. Evol. Microbiol.">
        <title>The Global Catalogue of Microorganisms (GCM) 10K type strain sequencing project: providing services to taxonomists for standard genome sequencing and annotation.</title>
        <authorList>
            <consortium name="The Broad Institute Genomics Platform"/>
            <consortium name="The Broad Institute Genome Sequencing Center for Infectious Disease"/>
            <person name="Wu L."/>
            <person name="Ma J."/>
        </authorList>
    </citation>
    <scope>NUCLEOTIDE SEQUENCE [LARGE SCALE GENOMIC DNA]</scope>
    <source>
        <strain evidence="10 11">JCM 14323</strain>
    </source>
</reference>
<keyword evidence="4 8" id="KW-0812">Transmembrane</keyword>
<feature type="transmembrane region" description="Helical" evidence="8">
    <location>
        <begin position="111"/>
        <end position="128"/>
    </location>
</feature>
<feature type="domain" description="Major facilitator superfamily (MFS) profile" evidence="9">
    <location>
        <begin position="12"/>
        <end position="452"/>
    </location>
</feature>
<evidence type="ECO:0000256" key="8">
    <source>
        <dbReference type="SAM" id="Phobius"/>
    </source>
</evidence>
<dbReference type="Gene3D" id="1.20.1720.10">
    <property type="entry name" value="Multidrug resistance protein D"/>
    <property type="match status" value="1"/>
</dbReference>
<evidence type="ECO:0000256" key="4">
    <source>
        <dbReference type="ARBA" id="ARBA00022692"/>
    </source>
</evidence>
<dbReference type="EMBL" id="BAAANK010000001">
    <property type="protein sequence ID" value="GAA1824712.1"/>
    <property type="molecule type" value="Genomic_DNA"/>
</dbReference>
<dbReference type="Pfam" id="PF07690">
    <property type="entry name" value="MFS_1"/>
    <property type="match status" value="1"/>
</dbReference>
<dbReference type="SUPFAM" id="SSF103473">
    <property type="entry name" value="MFS general substrate transporter"/>
    <property type="match status" value="2"/>
</dbReference>
<feature type="transmembrane region" description="Helical" evidence="8">
    <location>
        <begin position="355"/>
        <end position="382"/>
    </location>
</feature>
<feature type="transmembrane region" description="Helical" evidence="8">
    <location>
        <begin position="140"/>
        <end position="159"/>
    </location>
</feature>
<dbReference type="PROSITE" id="PS50850">
    <property type="entry name" value="MFS"/>
    <property type="match status" value="1"/>
</dbReference>
<evidence type="ECO:0000256" key="7">
    <source>
        <dbReference type="SAM" id="MobiDB-lite"/>
    </source>
</evidence>
<feature type="transmembrane region" description="Helical" evidence="8">
    <location>
        <begin position="197"/>
        <end position="216"/>
    </location>
</feature>
<evidence type="ECO:0000256" key="3">
    <source>
        <dbReference type="ARBA" id="ARBA00022475"/>
    </source>
</evidence>
<keyword evidence="2" id="KW-0813">Transport</keyword>